<protein>
    <submittedName>
        <fullName evidence="1">Uncharacterized protein</fullName>
    </submittedName>
</protein>
<evidence type="ECO:0000313" key="1">
    <source>
        <dbReference type="EMBL" id="CAE7079259.1"/>
    </source>
</evidence>
<proteinExistence type="predicted"/>
<organism evidence="1 2">
    <name type="scientific">Rhizoctonia solani</name>
    <dbReference type="NCBI Taxonomy" id="456999"/>
    <lineage>
        <taxon>Eukaryota</taxon>
        <taxon>Fungi</taxon>
        <taxon>Dikarya</taxon>
        <taxon>Basidiomycota</taxon>
        <taxon>Agaricomycotina</taxon>
        <taxon>Agaricomycetes</taxon>
        <taxon>Cantharellales</taxon>
        <taxon>Ceratobasidiaceae</taxon>
        <taxon>Rhizoctonia</taxon>
    </lineage>
</organism>
<accession>A0A8H3DVW3</accession>
<evidence type="ECO:0000313" key="2">
    <source>
        <dbReference type="Proteomes" id="UP000663827"/>
    </source>
</evidence>
<feature type="non-terminal residue" evidence="1">
    <location>
        <position position="1"/>
    </location>
</feature>
<reference evidence="1" key="1">
    <citation type="submission" date="2021-01" db="EMBL/GenBank/DDBJ databases">
        <authorList>
            <person name="Kaushik A."/>
        </authorList>
    </citation>
    <scope>NUCLEOTIDE SEQUENCE</scope>
    <source>
        <strain evidence="1">AG5</strain>
    </source>
</reference>
<sequence>AANNLKHVRDSDFYYNHKIVVLLVQNTLFRLQASLLAPDPDVGDYELKPCMKDALDLSESGTDMPGISDEHPIVLPEDIGVRSFRSLLILLSGGTRITDTRLATFLSVLNNNPSHSPEVINDLSRVGYLASRFGIWTIGPSQKSR</sequence>
<dbReference type="AlphaFoldDB" id="A0A8H3DVW3"/>
<dbReference type="Proteomes" id="UP000663827">
    <property type="component" value="Unassembled WGS sequence"/>
</dbReference>
<comment type="caution">
    <text evidence="1">The sequence shown here is derived from an EMBL/GenBank/DDBJ whole genome shotgun (WGS) entry which is preliminary data.</text>
</comment>
<gene>
    <name evidence="1" type="ORF">RDB_LOCUS22371</name>
</gene>
<dbReference type="EMBL" id="CAJNJQ010000451">
    <property type="protein sequence ID" value="CAE7079259.1"/>
    <property type="molecule type" value="Genomic_DNA"/>
</dbReference>
<name>A0A8H3DVW3_9AGAM</name>